<evidence type="ECO:0000256" key="2">
    <source>
        <dbReference type="ARBA" id="ARBA00022475"/>
    </source>
</evidence>
<evidence type="ECO:0000256" key="7">
    <source>
        <dbReference type="SAM" id="Phobius"/>
    </source>
</evidence>
<dbReference type="PANTHER" id="PTHR22683:SF41">
    <property type="entry name" value="DNA TRANSLOCASE FTSK"/>
    <property type="match status" value="1"/>
</dbReference>
<dbReference type="InterPro" id="IPR025199">
    <property type="entry name" value="FtsK_4TM"/>
</dbReference>
<organism evidence="10">
    <name type="scientific">marine sediment metagenome</name>
    <dbReference type="NCBI Taxonomy" id="412755"/>
    <lineage>
        <taxon>unclassified sequences</taxon>
        <taxon>metagenomes</taxon>
        <taxon>ecological metagenomes</taxon>
    </lineage>
</organism>
<keyword evidence="2" id="KW-1003">Cell membrane</keyword>
<feature type="domain" description="DNA translocase FtsK 4TM region" evidence="8">
    <location>
        <begin position="4"/>
        <end position="116"/>
    </location>
</feature>
<dbReference type="Pfam" id="PF13491">
    <property type="entry name" value="FtsK_4TM"/>
    <property type="match status" value="1"/>
</dbReference>
<sequence length="443" mass="49230">LNTEVNHFLGKPGTGISSFLFYYTGRGAFVFTYFLIYLGFVFLKRITPGKKTGHLLLCIIALASSLVFFSRLYGEDLQKGGGLLGNIVVERLSTQTRQDLTVILFSAVFIGITLLTLIFPVKKIVFMIMGGRSPVRGHEETKPQEAAPRKEVPFIENGKILNKKNNDRRRDSYFFRSGGTEKPAKNSEKIKINRKKPPLIKKVFYNEDDPFVDQVPKVLRVKVEEASILTNTDLEDSDIGDSDRAESPLEEKNGQYLLPRSPSGKDRTDSKDLNKKAYPDVSLLAKSKSVNKKERENETLNTAQELERTLGEFGIEAKVTGIVRGPVITRYELQPAPGVKLSRIVNLSDNIALSLSASGVRIEAPIPGRAAVGIEIPNKVREIVTLGDIFEEARVEGELPLILGKEVSGKIIVSDLTEMPHLLIAGARDREKVCVLILIKLLR</sequence>
<dbReference type="EMBL" id="LAZR01019461">
    <property type="protein sequence ID" value="KKL92441.1"/>
    <property type="molecule type" value="Genomic_DNA"/>
</dbReference>
<evidence type="ECO:0000313" key="10">
    <source>
        <dbReference type="EMBL" id="KKL92441.1"/>
    </source>
</evidence>
<keyword evidence="4 7" id="KW-1133">Transmembrane helix</keyword>
<proteinExistence type="predicted"/>
<protein>
    <recommendedName>
        <fullName evidence="11">FtsK alpha domain-containing protein</fullName>
    </recommendedName>
</protein>
<evidence type="ECO:0000259" key="9">
    <source>
        <dbReference type="Pfam" id="PF17854"/>
    </source>
</evidence>
<dbReference type="GO" id="GO:0005886">
    <property type="term" value="C:plasma membrane"/>
    <property type="evidence" value="ECO:0007669"/>
    <property type="project" value="UniProtKB-SubCell"/>
</dbReference>
<reference evidence="10" key="1">
    <citation type="journal article" date="2015" name="Nature">
        <title>Complex archaea that bridge the gap between prokaryotes and eukaryotes.</title>
        <authorList>
            <person name="Spang A."/>
            <person name="Saw J.H."/>
            <person name="Jorgensen S.L."/>
            <person name="Zaremba-Niedzwiedzka K."/>
            <person name="Martijn J."/>
            <person name="Lind A.E."/>
            <person name="van Eijk R."/>
            <person name="Schleper C."/>
            <person name="Guy L."/>
            <person name="Ettema T.J."/>
        </authorList>
    </citation>
    <scope>NUCLEOTIDE SEQUENCE</scope>
</reference>
<feature type="domain" description="FtsK alpha" evidence="9">
    <location>
        <begin position="279"/>
        <end position="378"/>
    </location>
</feature>
<feature type="region of interest" description="Disordered" evidence="6">
    <location>
        <begin position="170"/>
        <end position="192"/>
    </location>
</feature>
<dbReference type="InterPro" id="IPR050206">
    <property type="entry name" value="FtsK/SpoIIIE/SftA"/>
</dbReference>
<feature type="region of interest" description="Disordered" evidence="6">
    <location>
        <begin position="234"/>
        <end position="276"/>
    </location>
</feature>
<dbReference type="PANTHER" id="PTHR22683">
    <property type="entry name" value="SPORULATION PROTEIN RELATED"/>
    <property type="match status" value="1"/>
</dbReference>
<dbReference type="AlphaFoldDB" id="A0A0F9GPN1"/>
<accession>A0A0F9GPN1</accession>
<comment type="caution">
    <text evidence="10">The sequence shown here is derived from an EMBL/GenBank/DDBJ whole genome shotgun (WGS) entry which is preliminary data.</text>
</comment>
<dbReference type="InterPro" id="IPR027417">
    <property type="entry name" value="P-loop_NTPase"/>
</dbReference>
<dbReference type="Pfam" id="PF17854">
    <property type="entry name" value="FtsK_alpha"/>
    <property type="match status" value="1"/>
</dbReference>
<gene>
    <name evidence="10" type="ORF">LCGC14_1884650</name>
</gene>
<evidence type="ECO:0000256" key="6">
    <source>
        <dbReference type="SAM" id="MobiDB-lite"/>
    </source>
</evidence>
<comment type="subcellular location">
    <subcellularLocation>
        <location evidence="1">Cell membrane</location>
        <topology evidence="1">Multi-pass membrane protein</topology>
    </subcellularLocation>
</comment>
<feature type="transmembrane region" description="Helical" evidence="7">
    <location>
        <begin position="55"/>
        <end position="74"/>
    </location>
</feature>
<feature type="transmembrane region" description="Helical" evidence="7">
    <location>
        <begin position="20"/>
        <end position="43"/>
    </location>
</feature>
<dbReference type="InterPro" id="IPR041027">
    <property type="entry name" value="FtsK_alpha"/>
</dbReference>
<feature type="compositionally biased region" description="Basic and acidic residues" evidence="6">
    <location>
        <begin position="263"/>
        <end position="276"/>
    </location>
</feature>
<feature type="compositionally biased region" description="Basic and acidic residues" evidence="6">
    <location>
        <begin position="182"/>
        <end position="191"/>
    </location>
</feature>
<evidence type="ECO:0000256" key="3">
    <source>
        <dbReference type="ARBA" id="ARBA00022692"/>
    </source>
</evidence>
<evidence type="ECO:0008006" key="11">
    <source>
        <dbReference type="Google" id="ProtNLM"/>
    </source>
</evidence>
<dbReference type="Gene3D" id="3.30.980.40">
    <property type="match status" value="1"/>
</dbReference>
<dbReference type="Gene3D" id="3.40.50.300">
    <property type="entry name" value="P-loop containing nucleotide triphosphate hydrolases"/>
    <property type="match status" value="1"/>
</dbReference>
<evidence type="ECO:0000256" key="5">
    <source>
        <dbReference type="ARBA" id="ARBA00023136"/>
    </source>
</evidence>
<keyword evidence="5 7" id="KW-0472">Membrane</keyword>
<evidence type="ECO:0000256" key="4">
    <source>
        <dbReference type="ARBA" id="ARBA00022989"/>
    </source>
</evidence>
<feature type="non-terminal residue" evidence="10">
    <location>
        <position position="1"/>
    </location>
</feature>
<feature type="compositionally biased region" description="Basic and acidic residues" evidence="6">
    <location>
        <begin position="241"/>
        <end position="253"/>
    </location>
</feature>
<evidence type="ECO:0000259" key="8">
    <source>
        <dbReference type="Pfam" id="PF13491"/>
    </source>
</evidence>
<feature type="transmembrane region" description="Helical" evidence="7">
    <location>
        <begin position="100"/>
        <end position="119"/>
    </location>
</feature>
<name>A0A0F9GPN1_9ZZZZ</name>
<evidence type="ECO:0000256" key="1">
    <source>
        <dbReference type="ARBA" id="ARBA00004651"/>
    </source>
</evidence>
<keyword evidence="3 7" id="KW-0812">Transmembrane</keyword>